<dbReference type="AlphaFoldDB" id="A0A6A6K5G4"/>
<keyword evidence="2" id="KW-1185">Reference proteome</keyword>
<dbReference type="EMBL" id="JAAGAX010000018">
    <property type="protein sequence ID" value="KAF2284031.1"/>
    <property type="molecule type" value="Genomic_DNA"/>
</dbReference>
<organism evidence="1 2">
    <name type="scientific">Hevea brasiliensis</name>
    <name type="common">Para rubber tree</name>
    <name type="synonym">Siphonia brasiliensis</name>
    <dbReference type="NCBI Taxonomy" id="3981"/>
    <lineage>
        <taxon>Eukaryota</taxon>
        <taxon>Viridiplantae</taxon>
        <taxon>Streptophyta</taxon>
        <taxon>Embryophyta</taxon>
        <taxon>Tracheophyta</taxon>
        <taxon>Spermatophyta</taxon>
        <taxon>Magnoliopsida</taxon>
        <taxon>eudicotyledons</taxon>
        <taxon>Gunneridae</taxon>
        <taxon>Pentapetalae</taxon>
        <taxon>rosids</taxon>
        <taxon>fabids</taxon>
        <taxon>Malpighiales</taxon>
        <taxon>Euphorbiaceae</taxon>
        <taxon>Crotonoideae</taxon>
        <taxon>Micrandreae</taxon>
        <taxon>Hevea</taxon>
    </lineage>
</organism>
<evidence type="ECO:0000313" key="1">
    <source>
        <dbReference type="EMBL" id="KAF2284031.1"/>
    </source>
</evidence>
<reference evidence="1 2" key="1">
    <citation type="journal article" date="2020" name="Mol. Plant">
        <title>The Chromosome-Based Rubber Tree Genome Provides New Insights into Spurge Genome Evolution and Rubber Biosynthesis.</title>
        <authorList>
            <person name="Liu J."/>
            <person name="Shi C."/>
            <person name="Shi C.C."/>
            <person name="Li W."/>
            <person name="Zhang Q.J."/>
            <person name="Zhang Y."/>
            <person name="Li K."/>
            <person name="Lu H.F."/>
            <person name="Shi C."/>
            <person name="Zhu S.T."/>
            <person name="Xiao Z.Y."/>
            <person name="Nan H."/>
            <person name="Yue Y."/>
            <person name="Zhu X.G."/>
            <person name="Wu Y."/>
            <person name="Hong X.N."/>
            <person name="Fan G.Y."/>
            <person name="Tong Y."/>
            <person name="Zhang D."/>
            <person name="Mao C.L."/>
            <person name="Liu Y.L."/>
            <person name="Hao S.J."/>
            <person name="Liu W.Q."/>
            <person name="Lv M.Q."/>
            <person name="Zhang H.B."/>
            <person name="Liu Y."/>
            <person name="Hu-Tang G.R."/>
            <person name="Wang J.P."/>
            <person name="Wang J.H."/>
            <person name="Sun Y.H."/>
            <person name="Ni S.B."/>
            <person name="Chen W.B."/>
            <person name="Zhang X.C."/>
            <person name="Jiao Y.N."/>
            <person name="Eichler E.E."/>
            <person name="Li G.H."/>
            <person name="Liu X."/>
            <person name="Gao L.Z."/>
        </authorList>
    </citation>
    <scope>NUCLEOTIDE SEQUENCE [LARGE SCALE GENOMIC DNA]</scope>
    <source>
        <strain evidence="2">cv. GT1</strain>
        <tissue evidence="1">Leaf</tissue>
    </source>
</reference>
<sequence>MVVVSIHCCTAEELAKIVHAMQNGGPNATGDSLVAHWQSPLGQVLACASKSIHRVWEPDVSEAMALAYGLKLVHELCSWDVIAEARSDSSCNKAQPNKID</sequence>
<proteinExistence type="predicted"/>
<comment type="caution">
    <text evidence="1">The sequence shown here is derived from an EMBL/GenBank/DDBJ whole genome shotgun (WGS) entry which is preliminary data.</text>
</comment>
<protein>
    <submittedName>
        <fullName evidence="1">Uncharacterized protein</fullName>
    </submittedName>
</protein>
<accession>A0A6A6K5G4</accession>
<dbReference type="Proteomes" id="UP000467840">
    <property type="component" value="Chromosome 12"/>
</dbReference>
<evidence type="ECO:0000313" key="2">
    <source>
        <dbReference type="Proteomes" id="UP000467840"/>
    </source>
</evidence>
<gene>
    <name evidence="1" type="ORF">GH714_018302</name>
</gene>
<name>A0A6A6K5G4_HEVBR</name>